<evidence type="ECO:0000256" key="1">
    <source>
        <dbReference type="ARBA" id="ARBA00022884"/>
    </source>
</evidence>
<dbReference type="CDD" id="cd01716">
    <property type="entry name" value="Hfq"/>
    <property type="match status" value="1"/>
</dbReference>
<dbReference type="GO" id="GO:0043487">
    <property type="term" value="P:regulation of RNA stability"/>
    <property type="evidence" value="ECO:0007669"/>
    <property type="project" value="TreeGrafter"/>
</dbReference>
<dbReference type="InterPro" id="IPR047575">
    <property type="entry name" value="Sm"/>
</dbReference>
<reference evidence="6" key="1">
    <citation type="journal article" date="2015" name="Genome Announc.">
        <title>Whole-Genome Sequences of 80 Environmental and Clinical Isolates of Burkholderia pseudomallei.</title>
        <authorList>
            <person name="Johnson S.L."/>
            <person name="Baker A.L."/>
            <person name="Chain P.S."/>
            <person name="Currie B.J."/>
            <person name="Daligault H.E."/>
            <person name="Davenport K.W."/>
            <person name="Davis C.B."/>
            <person name="Inglis T.J."/>
            <person name="Kaestli M."/>
            <person name="Koren S."/>
            <person name="Mayo M."/>
            <person name="Merritt A.J."/>
            <person name="Price E.P."/>
            <person name="Sarovich D.S."/>
            <person name="Warner J."/>
            <person name="Rosovitz M.J."/>
        </authorList>
    </citation>
    <scope>NUCLEOTIDE SEQUENCE [LARGE SCALE GENOMIC DNA]</scope>
    <source>
        <strain evidence="6">DSM 2030</strain>
    </source>
</reference>
<dbReference type="NCBIfam" id="TIGR02383">
    <property type="entry name" value="Hfq"/>
    <property type="match status" value="1"/>
</dbReference>
<comment type="function">
    <text evidence="3">RNA chaperone that binds small regulatory RNA (sRNAs) and mRNAs to facilitate mRNA translational regulation in response to envelope stress, environmental stress and changes in metabolite concentrations. Also binds with high specificity to tRNAs.</text>
</comment>
<proteinExistence type="inferred from homology"/>
<dbReference type="KEGG" id="tki:TKV_c10640"/>
<gene>
    <name evidence="3" type="primary">hfq</name>
    <name evidence="5" type="ORF">TKV_c10640</name>
</gene>
<dbReference type="PROSITE" id="PS52002">
    <property type="entry name" value="SM"/>
    <property type="match status" value="1"/>
</dbReference>
<dbReference type="OrthoDB" id="9799751at2"/>
<evidence type="ECO:0000313" key="5">
    <source>
        <dbReference type="EMBL" id="AIS52238.1"/>
    </source>
</evidence>
<dbReference type="SUPFAM" id="SSF50182">
    <property type="entry name" value="Sm-like ribonucleoproteins"/>
    <property type="match status" value="1"/>
</dbReference>
<dbReference type="Pfam" id="PF17209">
    <property type="entry name" value="Hfq"/>
    <property type="match status" value="1"/>
</dbReference>
<dbReference type="AlphaFoldDB" id="A0A097AR18"/>
<dbReference type="eggNOG" id="COG1923">
    <property type="taxonomic scope" value="Bacteria"/>
</dbReference>
<dbReference type="GO" id="GO:0003723">
    <property type="term" value="F:RNA binding"/>
    <property type="evidence" value="ECO:0007669"/>
    <property type="project" value="UniProtKB-UniRule"/>
</dbReference>
<evidence type="ECO:0000313" key="6">
    <source>
        <dbReference type="Proteomes" id="UP000029669"/>
    </source>
</evidence>
<dbReference type="InterPro" id="IPR010920">
    <property type="entry name" value="LSM_dom_sf"/>
</dbReference>
<comment type="subunit">
    <text evidence="3">Homohexamer.</text>
</comment>
<dbReference type="PANTHER" id="PTHR34772:SF1">
    <property type="entry name" value="RNA-BINDING PROTEIN HFQ"/>
    <property type="match status" value="1"/>
</dbReference>
<organism evidence="5 6">
    <name type="scientific">Thermoanaerobacter kivui</name>
    <name type="common">Acetogenium kivui</name>
    <dbReference type="NCBI Taxonomy" id="2325"/>
    <lineage>
        <taxon>Bacteria</taxon>
        <taxon>Bacillati</taxon>
        <taxon>Bacillota</taxon>
        <taxon>Clostridia</taxon>
        <taxon>Thermoanaerobacterales</taxon>
        <taxon>Thermoanaerobacteraceae</taxon>
        <taxon>Thermoanaerobacter</taxon>
    </lineage>
</organism>
<keyword evidence="6" id="KW-1185">Reference proteome</keyword>
<dbReference type="InterPro" id="IPR005001">
    <property type="entry name" value="Hfq"/>
</dbReference>
<dbReference type="HAMAP" id="MF_00436">
    <property type="entry name" value="Hfq"/>
    <property type="match status" value="1"/>
</dbReference>
<dbReference type="GO" id="GO:0045974">
    <property type="term" value="P:regulation of translation, ncRNA-mediated"/>
    <property type="evidence" value="ECO:0007669"/>
    <property type="project" value="TreeGrafter"/>
</dbReference>
<protein>
    <recommendedName>
        <fullName evidence="3">RNA-binding protein Hfq</fullName>
    </recommendedName>
</protein>
<accession>A0A097AR18</accession>
<dbReference type="PANTHER" id="PTHR34772">
    <property type="entry name" value="RNA-BINDING PROTEIN HFQ"/>
    <property type="match status" value="1"/>
</dbReference>
<evidence type="ECO:0000256" key="2">
    <source>
        <dbReference type="ARBA" id="ARBA00023016"/>
    </source>
</evidence>
<dbReference type="Proteomes" id="UP000029669">
    <property type="component" value="Chromosome"/>
</dbReference>
<dbReference type="RefSeq" id="WP_049685023.1">
    <property type="nucleotide sequence ID" value="NZ_CP009170.1"/>
</dbReference>
<dbReference type="EMBL" id="CP009170">
    <property type="protein sequence ID" value="AIS52238.1"/>
    <property type="molecule type" value="Genomic_DNA"/>
</dbReference>
<keyword evidence="2 3" id="KW-0346">Stress response</keyword>
<dbReference type="GO" id="GO:0005829">
    <property type="term" value="C:cytosol"/>
    <property type="evidence" value="ECO:0007669"/>
    <property type="project" value="TreeGrafter"/>
</dbReference>
<keyword evidence="1 3" id="KW-0694">RNA-binding</keyword>
<feature type="domain" description="Sm" evidence="4">
    <location>
        <begin position="12"/>
        <end position="74"/>
    </location>
</feature>
<dbReference type="HOGENOM" id="CLU_113688_0_2_9"/>
<dbReference type="GO" id="GO:0006355">
    <property type="term" value="P:regulation of DNA-templated transcription"/>
    <property type="evidence" value="ECO:0007669"/>
    <property type="project" value="InterPro"/>
</dbReference>
<dbReference type="STRING" id="2325.TKV_c10640"/>
<evidence type="ECO:0000259" key="4">
    <source>
        <dbReference type="PROSITE" id="PS52002"/>
    </source>
</evidence>
<comment type="similarity">
    <text evidence="3">Belongs to the Hfq family.</text>
</comment>
<dbReference type="Gene3D" id="2.30.30.100">
    <property type="match status" value="1"/>
</dbReference>
<sequence length="87" mass="9893">MSSSKTAINLQDVFLNQVKKEQVPVTIYLFKGIPLTGLVKGFDNYTVVLEVEENKQQMLIFKSAISSIIPKKSIIFTQSDKNERKEN</sequence>
<evidence type="ECO:0000256" key="3">
    <source>
        <dbReference type="HAMAP-Rule" id="MF_00436"/>
    </source>
</evidence>
<name>A0A097AR18_THEKI</name>